<organism evidence="4 5">
    <name type="scientific">Streptomyces bohaiensis</name>
    <dbReference type="NCBI Taxonomy" id="1431344"/>
    <lineage>
        <taxon>Bacteria</taxon>
        <taxon>Bacillati</taxon>
        <taxon>Actinomycetota</taxon>
        <taxon>Actinomycetes</taxon>
        <taxon>Kitasatosporales</taxon>
        <taxon>Streptomycetaceae</taxon>
        <taxon>Streptomyces</taxon>
    </lineage>
</organism>
<evidence type="ECO:0000256" key="2">
    <source>
        <dbReference type="SAM" id="Phobius"/>
    </source>
</evidence>
<gene>
    <name evidence="4" type="ORF">HCN52_10980</name>
</gene>
<dbReference type="InterPro" id="IPR036365">
    <property type="entry name" value="PGBD-like_sf"/>
</dbReference>
<feature type="non-terminal residue" evidence="4">
    <location>
        <position position="1"/>
    </location>
</feature>
<evidence type="ECO:0000313" key="4">
    <source>
        <dbReference type="EMBL" id="NJQ15460.1"/>
    </source>
</evidence>
<dbReference type="EMBL" id="JAAVJC010000072">
    <property type="protein sequence ID" value="NJQ15460.1"/>
    <property type="molecule type" value="Genomic_DNA"/>
</dbReference>
<dbReference type="InterPro" id="IPR002477">
    <property type="entry name" value="Peptidoglycan-bd-like"/>
</dbReference>
<feature type="region of interest" description="Disordered" evidence="1">
    <location>
        <begin position="78"/>
        <end position="231"/>
    </location>
</feature>
<feature type="domain" description="Peptidoglycan binding-like" evidence="3">
    <location>
        <begin position="231"/>
        <end position="284"/>
    </location>
</feature>
<keyword evidence="2" id="KW-1133">Transmembrane helix</keyword>
<dbReference type="Gene3D" id="1.10.101.10">
    <property type="entry name" value="PGBD-like superfamily/PGBD"/>
    <property type="match status" value="1"/>
</dbReference>
<keyword evidence="2" id="KW-0472">Membrane</keyword>
<feature type="compositionally biased region" description="Basic and acidic residues" evidence="1">
    <location>
        <begin position="154"/>
        <end position="164"/>
    </location>
</feature>
<keyword evidence="2" id="KW-0812">Transmembrane</keyword>
<dbReference type="SUPFAM" id="SSF47090">
    <property type="entry name" value="PGBD-like"/>
    <property type="match status" value="1"/>
</dbReference>
<sequence length="295" mass="29461">ADLPVAPGLLPALGADGRAAPGESPDPLGAADGPATVPSAPVTTEHRGRGGLRGRRNRTVGAAAAAVIAVLALVSGGYALGGGGAAEHRDVADLAPQEPPPGPVDEPVEGGEPAPEADESLSPPSPEPDEDGDGEGDGEDDGTGSPSTAEDADHDAAAGDEHSTGETGGEDAQAPPAGGDGPAPPGTPAPAPSAPAPPREDPPPPAPGQPGRDNCSHSTDRSRDWAEGMAGQSVRQIQCLLNHNYGNQLDTDGIFGPRTDTAVRAVQRCSGIDVDGHVGPETWRYLDAPRRECTP</sequence>
<feature type="compositionally biased region" description="Low complexity" evidence="1">
    <location>
        <begin position="1"/>
        <end position="22"/>
    </location>
</feature>
<feature type="region of interest" description="Disordered" evidence="1">
    <location>
        <begin position="1"/>
        <end position="57"/>
    </location>
</feature>
<protein>
    <submittedName>
        <fullName evidence="4">Peptidoglycan-binding protein</fullName>
    </submittedName>
</protein>
<reference evidence="4 5" key="1">
    <citation type="submission" date="2020-03" db="EMBL/GenBank/DDBJ databases">
        <title>Draft genome of Streptomyces sp. ventii, isolated from the Axial Seamount in the Pacific Ocean, and resequencing of the two type strains Streptomyces lonarensis strain NCL 716 and Streptomyces bohaiensis strain 11A07.</title>
        <authorList>
            <person name="Loughran R.M."/>
            <person name="Pfannmuller K.M."/>
            <person name="Wasson B.J."/>
            <person name="Deadmond M.C."/>
            <person name="Paddock B.E."/>
            <person name="Koyack M.J."/>
            <person name="Gallegos D.A."/>
            <person name="Mitchell E.A."/>
            <person name="Ushijima B."/>
            <person name="Saw J.H."/>
            <person name="Mcphail K.L."/>
            <person name="Videau P."/>
        </authorList>
    </citation>
    <scope>NUCLEOTIDE SEQUENCE [LARGE SCALE GENOMIC DNA]</scope>
    <source>
        <strain evidence="4 5">11A07</strain>
    </source>
</reference>
<proteinExistence type="predicted"/>
<evidence type="ECO:0000256" key="1">
    <source>
        <dbReference type="SAM" id="MobiDB-lite"/>
    </source>
</evidence>
<dbReference type="Pfam" id="PF01471">
    <property type="entry name" value="PG_binding_1"/>
    <property type="match status" value="1"/>
</dbReference>
<feature type="compositionally biased region" description="Pro residues" evidence="1">
    <location>
        <begin position="182"/>
        <end position="208"/>
    </location>
</feature>
<dbReference type="InterPro" id="IPR036366">
    <property type="entry name" value="PGBDSf"/>
</dbReference>
<keyword evidence="5" id="KW-1185">Reference proteome</keyword>
<accession>A0ABX1CCN0</accession>
<name>A0ABX1CCN0_9ACTN</name>
<feature type="compositionally biased region" description="Basic and acidic residues" evidence="1">
    <location>
        <begin position="214"/>
        <end position="226"/>
    </location>
</feature>
<evidence type="ECO:0000313" key="5">
    <source>
        <dbReference type="Proteomes" id="UP000727056"/>
    </source>
</evidence>
<comment type="caution">
    <text evidence="4">The sequence shown here is derived from an EMBL/GenBank/DDBJ whole genome shotgun (WGS) entry which is preliminary data.</text>
</comment>
<dbReference type="RefSeq" id="WP_209314407.1">
    <property type="nucleotide sequence ID" value="NZ_JAAVJC010000072.1"/>
</dbReference>
<feature type="compositionally biased region" description="Acidic residues" evidence="1">
    <location>
        <begin position="127"/>
        <end position="142"/>
    </location>
</feature>
<evidence type="ECO:0000259" key="3">
    <source>
        <dbReference type="Pfam" id="PF01471"/>
    </source>
</evidence>
<feature type="transmembrane region" description="Helical" evidence="2">
    <location>
        <begin position="59"/>
        <end position="80"/>
    </location>
</feature>
<dbReference type="Proteomes" id="UP000727056">
    <property type="component" value="Unassembled WGS sequence"/>
</dbReference>